<dbReference type="GO" id="GO:0005829">
    <property type="term" value="C:cytosol"/>
    <property type="evidence" value="ECO:0007669"/>
    <property type="project" value="TreeGrafter"/>
</dbReference>
<evidence type="ECO:0000256" key="9">
    <source>
        <dbReference type="ARBA" id="ARBA00065347"/>
    </source>
</evidence>
<evidence type="ECO:0000259" key="13">
    <source>
        <dbReference type="PROSITE" id="PS50018"/>
    </source>
</evidence>
<dbReference type="GO" id="GO:0005096">
    <property type="term" value="F:GTPase activator activity"/>
    <property type="evidence" value="ECO:0007669"/>
    <property type="project" value="UniProtKB-KW"/>
</dbReference>
<dbReference type="SUPFAM" id="SSF109993">
    <property type="entry name" value="VPS9 domain"/>
    <property type="match status" value="1"/>
</dbReference>
<feature type="coiled-coil region" evidence="11">
    <location>
        <begin position="27"/>
        <end position="54"/>
    </location>
</feature>
<keyword evidence="6" id="KW-0344">Guanine-nucleotide releasing factor</keyword>
<feature type="compositionally biased region" description="Basic and acidic residues" evidence="12">
    <location>
        <begin position="1196"/>
        <end position="1205"/>
    </location>
</feature>
<dbReference type="PROSITE" id="PS50018">
    <property type="entry name" value="RAS_GTPASE_ACTIV_2"/>
    <property type="match status" value="1"/>
</dbReference>
<dbReference type="Pfam" id="PF00616">
    <property type="entry name" value="RasGAP"/>
    <property type="match status" value="1"/>
</dbReference>
<dbReference type="Gene3D" id="1.10.506.10">
    <property type="entry name" value="GTPase Activation - p120gap, domain 1"/>
    <property type="match status" value="1"/>
</dbReference>
<dbReference type="GO" id="GO:0005085">
    <property type="term" value="F:guanyl-nucleotide exchange factor activity"/>
    <property type="evidence" value="ECO:0007669"/>
    <property type="project" value="UniProtKB-KW"/>
</dbReference>
<dbReference type="InterPro" id="IPR003123">
    <property type="entry name" value="VPS9"/>
</dbReference>
<evidence type="ECO:0000256" key="7">
    <source>
        <dbReference type="ARBA" id="ARBA00023136"/>
    </source>
</evidence>
<dbReference type="GO" id="GO:0031267">
    <property type="term" value="F:small GTPase binding"/>
    <property type="evidence" value="ECO:0007669"/>
    <property type="project" value="TreeGrafter"/>
</dbReference>
<dbReference type="GO" id="GO:0051049">
    <property type="term" value="P:regulation of transport"/>
    <property type="evidence" value="ECO:0007669"/>
    <property type="project" value="UniProtKB-ARBA"/>
</dbReference>
<keyword evidence="16" id="KW-1185">Reference proteome</keyword>
<comment type="function">
    <text evidence="8">Acts both as a GTPase-activating protein (GAP) and a guanine nucleotide exchange factor (GEF), and participates in endocytosis. Acts by regulating the activation of rab-5 by exchanging bound GDP for free GTP at clathrin coated pits.</text>
</comment>
<dbReference type="Pfam" id="PF02204">
    <property type="entry name" value="VPS9"/>
    <property type="match status" value="1"/>
</dbReference>
<feature type="compositionally biased region" description="Polar residues" evidence="12">
    <location>
        <begin position="626"/>
        <end position="642"/>
    </location>
</feature>
<dbReference type="PANTHER" id="PTHR23101">
    <property type="entry name" value="RAB GDP/GTP EXCHANGE FACTOR"/>
    <property type="match status" value="1"/>
</dbReference>
<feature type="compositionally biased region" description="Polar residues" evidence="12">
    <location>
        <begin position="514"/>
        <end position="523"/>
    </location>
</feature>
<dbReference type="InterPro" id="IPR041545">
    <property type="entry name" value="DUF5601"/>
</dbReference>
<organism evidence="15 16">
    <name type="scientific">Acanthocheilonema viteae</name>
    <name type="common">Filarial nematode worm</name>
    <name type="synonym">Dipetalonema viteae</name>
    <dbReference type="NCBI Taxonomy" id="6277"/>
    <lineage>
        <taxon>Eukaryota</taxon>
        <taxon>Metazoa</taxon>
        <taxon>Ecdysozoa</taxon>
        <taxon>Nematoda</taxon>
        <taxon>Chromadorea</taxon>
        <taxon>Rhabditida</taxon>
        <taxon>Spirurina</taxon>
        <taxon>Spiruromorpha</taxon>
        <taxon>Filarioidea</taxon>
        <taxon>Onchocercidae</taxon>
        <taxon>Acanthocheilonema</taxon>
    </lineage>
</organism>
<protein>
    <recommendedName>
        <fullName evidence="10">Receptor-mediated endocytosis protein 6</fullName>
    </recommendedName>
</protein>
<dbReference type="PROSITE" id="PS51205">
    <property type="entry name" value="VPS9"/>
    <property type="match status" value="1"/>
</dbReference>
<dbReference type="InterPro" id="IPR045046">
    <property type="entry name" value="Vps9-like"/>
</dbReference>
<feature type="domain" description="VPS9" evidence="14">
    <location>
        <begin position="1476"/>
        <end position="1618"/>
    </location>
</feature>
<reference evidence="15 16" key="1">
    <citation type="submission" date="2018-08" db="EMBL/GenBank/DDBJ databases">
        <authorList>
            <person name="Laetsch R D."/>
            <person name="Stevens L."/>
            <person name="Kumar S."/>
            <person name="Blaxter L. M."/>
        </authorList>
    </citation>
    <scope>NUCLEOTIDE SEQUENCE [LARGE SCALE GENOMIC DNA]</scope>
</reference>
<dbReference type="Pfam" id="PF18151">
    <property type="entry name" value="DUF5601"/>
    <property type="match status" value="1"/>
</dbReference>
<feature type="region of interest" description="Disordered" evidence="12">
    <location>
        <begin position="499"/>
        <end position="524"/>
    </location>
</feature>
<dbReference type="InterPro" id="IPR008936">
    <property type="entry name" value="Rho_GTPase_activation_prot"/>
</dbReference>
<sequence length="1777" mass="197809">MDLCNEHAGLDTLTMLCERLRSEKLLVASELDTLQRLNEEVDNAQSELAHLAWICRQEQTILSRLINSHPDVRPENCCFLTSQFDSASFIDGYRRIDGQHYSSVTELLNLLLNSPNLVAEILHANDQTLKNNDSPFVELVSCVYSLLYGCAVFPEDERRVLETLFHLLDIQLASHSDPRLLLRRGNVSFCQLYRLFSEGMYSAKIFLTAALHDPVMFVLSQDDVFLDIEPTKTLIRFPAEERRRRFGEDENSLTFLQKLTVHRRYVESKLVSIANRFIRAITDAMSCFPQSLGCIVRRLYTVLVDHRKLSREQATLICTDLIFTYLICPAIANPETLGVISDTPVTYMARFNLMQIGQILQTLAVAPFEPPSTHIAHFYSQFDQQSMSCVVQHVLTTHGESIESICAVSNESPPQVAEQFVRRMFVGTVAELDSLISAVRCLTSSPTSDESVRRALTGILRRLPIKLARGDISNAEGNPSNDRNADLFSSDAKTLDLIQSDDQKGLRSKHSKSTESPESNRIQAENIEVLVFPLGEGREPLGMCSEEKFMESVRNPQRVRKHKTSDESAEKRTRFVDTESIDRTTDGGSDDEEAASLSSSIEGNADGMDDDAEDVSTLPDNFSDVVPSSANVSGRGSPSVSDPASNRGGSRSARSTAPSNGENANNAIQENNNARQHNLLNLPVTVRRENTEGLEDKFGKFCLPSQEGRHKYRDETHSLVSESWSTDVLPSDTEGFGFDARQEGDNSTSTVAPPVLPAVVEVGEPRNESRPIRMGSQRSTISSAIGSLAVAGNGEDRSDTWSVDAVASDSEADPVQRNDDLLMIDDPDGADVSSAASGSANATLLVSTCNESNMIGGGSAAVQATLGGHTQSEASRGNNFSFQHIAKKPAPTSSTDASIFRELNQVNLVASTSGGHGRERLRRQSSGSSFYSKSDVDSEFSKDLNDDALSSLPGDYIPSFRNSVGELAPTSPAVSVMATAGSFCNDDMEAGSNVIPTSDDLMNSSKNDVTVTNTRIAEKCNEYGHAVVGKTEHSNDNKIDEEAIRANWVNSGAMPKTYRIPSATSHLRAQNEDNERNESPLIRKKMNILHGLHKVGESLKMRKGAVVSSLRQSLSQATTMNEMTSLKGTNEKNSSASSFGTGVGRFVESHSLDELNITADLSKRTANEILDKYKGKAVPLYSVGGNNQYLDENNQETEKTEKTSENSELYYDPDNLTQCRAFVDVKRKLRLVLSSVASLPGVSSVGGENILRRSKMRMSGKNDARQLAEFLQILLAESINGQDKTLCAQIREVMRCLVAFDDKAVRKLLRALKGEHRKRTAYMLYLQQSRLNLLQLRSNLEKLAIRLQSISVAVITSATLVVFKALEKDNDAILMDYREKLLIGECLVDMLVRFYLEERDMQLRRFIAEFQTLKAQDERTDVMERALNSLYERLPHEKIWRFANAERISFVKKSVERSLMAQLYVYALYPNGEADQSRDSVFHKSVQKLAMEINPDHPQLRISVRLHGECPWPSAQAEIGIINAYKSPRDKMACIVRCCETIENLIILASERGAASADDITPVLVYVLIQANPSSLLSNIQYIGAFYANQITGIEAYWWTQFTSAVEFIKTFMAYAKLLNENRRVTDEVFAGFANEFGQRSTVFSETDRDIIGDEQTWDWSKEQIRKRLLFTVPRNGLKWQQCNDDLCNTLLDASKTLLKNILEEVLKMKRSHLVNSAGICHMFGARKRRAEGDCLNDSYVLLSMKTPLCTADIIDALQIDRRFINSTWIRQLLIES</sequence>
<evidence type="ECO:0000259" key="14">
    <source>
        <dbReference type="PROSITE" id="PS51205"/>
    </source>
</evidence>
<feature type="region of interest" description="Disordered" evidence="12">
    <location>
        <begin position="1186"/>
        <end position="1206"/>
    </location>
</feature>
<feature type="compositionally biased region" description="Basic and acidic residues" evidence="12">
    <location>
        <begin position="564"/>
        <end position="585"/>
    </location>
</feature>
<keyword evidence="11" id="KW-0175">Coiled coil</keyword>
<feature type="region of interest" description="Disordered" evidence="12">
    <location>
        <begin position="548"/>
        <end position="681"/>
    </location>
</feature>
<comment type="similarity">
    <text evidence="3">Belongs to the GAPVD1 family.</text>
</comment>
<dbReference type="InterPro" id="IPR037191">
    <property type="entry name" value="VPS9_dom_sf"/>
</dbReference>
<evidence type="ECO:0000256" key="4">
    <source>
        <dbReference type="ARBA" id="ARBA00022468"/>
    </source>
</evidence>
<comment type="subcellular location">
    <subcellularLocation>
        <location evidence="1">Cytoplasmic vesicle</location>
        <location evidence="1">Clathrin-coated vesicle</location>
    </subcellularLocation>
    <subcellularLocation>
        <location evidence="2">Membrane</location>
        <topology evidence="2">Peripheral membrane protein</topology>
    </subcellularLocation>
</comment>
<dbReference type="GO" id="GO:0006897">
    <property type="term" value="P:endocytosis"/>
    <property type="evidence" value="ECO:0007669"/>
    <property type="project" value="UniProtKB-KW"/>
</dbReference>
<evidence type="ECO:0000256" key="3">
    <source>
        <dbReference type="ARBA" id="ARBA00008489"/>
    </source>
</evidence>
<evidence type="ECO:0000256" key="11">
    <source>
        <dbReference type="SAM" id="Coils"/>
    </source>
</evidence>
<dbReference type="STRING" id="6277.A0A498SPB8"/>
<evidence type="ECO:0000256" key="5">
    <source>
        <dbReference type="ARBA" id="ARBA00022583"/>
    </source>
</evidence>
<evidence type="ECO:0000256" key="2">
    <source>
        <dbReference type="ARBA" id="ARBA00004170"/>
    </source>
</evidence>
<dbReference type="EMBL" id="UPTC01001091">
    <property type="protein sequence ID" value="VBB31066.1"/>
    <property type="molecule type" value="Genomic_DNA"/>
</dbReference>
<dbReference type="GO" id="GO:0030139">
    <property type="term" value="C:endocytic vesicle"/>
    <property type="evidence" value="ECO:0007669"/>
    <property type="project" value="TreeGrafter"/>
</dbReference>
<dbReference type="Gene3D" id="1.20.1050.80">
    <property type="entry name" value="VPS9 domain"/>
    <property type="match status" value="1"/>
</dbReference>
<evidence type="ECO:0000313" key="15">
    <source>
        <dbReference type="EMBL" id="VBB31066.1"/>
    </source>
</evidence>
<dbReference type="GO" id="GO:0016020">
    <property type="term" value="C:membrane"/>
    <property type="evidence" value="ECO:0007669"/>
    <property type="project" value="UniProtKB-SubCell"/>
</dbReference>
<dbReference type="SUPFAM" id="SSF48350">
    <property type="entry name" value="GTPase activation domain, GAP"/>
    <property type="match status" value="1"/>
</dbReference>
<evidence type="ECO:0000256" key="8">
    <source>
        <dbReference type="ARBA" id="ARBA00057996"/>
    </source>
</evidence>
<evidence type="ECO:0000256" key="10">
    <source>
        <dbReference type="ARBA" id="ARBA00074067"/>
    </source>
</evidence>
<name>A0A498SPB8_ACAVI</name>
<dbReference type="PANTHER" id="PTHR23101:SF25">
    <property type="entry name" value="GTPASE-ACTIVATING PROTEIN AND VPS9 DOMAIN-CONTAINING PROTEIN 1"/>
    <property type="match status" value="1"/>
</dbReference>
<gene>
    <name evidence="15" type="ORF">NAV_LOCUS5857</name>
</gene>
<comment type="subunit">
    <text evidence="9">Interacts with GDP-bound rab-5. Interacts with alpha-adaptin.</text>
</comment>
<dbReference type="FunFam" id="1.20.1050.80:FF:000001">
    <property type="entry name" value="GTPase-activating protein and VPS9 domain-containing protein 1 isoform X1"/>
    <property type="match status" value="1"/>
</dbReference>
<keyword evidence="7" id="KW-0472">Membrane</keyword>
<feature type="compositionally biased region" description="Low complexity" evidence="12">
    <location>
        <begin position="643"/>
        <end position="674"/>
    </location>
</feature>
<keyword evidence="4" id="KW-0343">GTPase activation</keyword>
<keyword evidence="5" id="KW-0254">Endocytosis</keyword>
<feature type="domain" description="Ras-GAP" evidence="13">
    <location>
        <begin position="155"/>
        <end position="365"/>
    </location>
</feature>
<dbReference type="InterPro" id="IPR001936">
    <property type="entry name" value="RasGAP_dom"/>
</dbReference>
<dbReference type="OrthoDB" id="10264848at2759"/>
<evidence type="ECO:0000256" key="1">
    <source>
        <dbReference type="ARBA" id="ARBA00004132"/>
    </source>
</evidence>
<evidence type="ECO:0000313" key="16">
    <source>
        <dbReference type="Proteomes" id="UP000276991"/>
    </source>
</evidence>
<dbReference type="GO" id="GO:0030136">
    <property type="term" value="C:clathrin-coated vesicle"/>
    <property type="evidence" value="ECO:0007669"/>
    <property type="project" value="UniProtKB-SubCell"/>
</dbReference>
<accession>A0A498SPB8</accession>
<proteinExistence type="inferred from homology"/>
<feature type="region of interest" description="Disordered" evidence="12">
    <location>
        <begin position="911"/>
        <end position="939"/>
    </location>
</feature>
<dbReference type="Proteomes" id="UP000276991">
    <property type="component" value="Unassembled WGS sequence"/>
</dbReference>
<evidence type="ECO:0000256" key="12">
    <source>
        <dbReference type="SAM" id="MobiDB-lite"/>
    </source>
</evidence>
<dbReference type="SMART" id="SM00167">
    <property type="entry name" value="VPS9"/>
    <property type="match status" value="1"/>
</dbReference>
<evidence type="ECO:0000256" key="6">
    <source>
        <dbReference type="ARBA" id="ARBA00022658"/>
    </source>
</evidence>